<dbReference type="STRING" id="2060906.A0A0H1BE41"/>
<dbReference type="GO" id="GO:0005975">
    <property type="term" value="P:carbohydrate metabolic process"/>
    <property type="evidence" value="ECO:0007669"/>
    <property type="project" value="InterPro"/>
</dbReference>
<dbReference type="AlphaFoldDB" id="A0A0H1BE41"/>
<organism evidence="2 3">
    <name type="scientific">Blastomyces silverae</name>
    <dbReference type="NCBI Taxonomy" id="2060906"/>
    <lineage>
        <taxon>Eukaryota</taxon>
        <taxon>Fungi</taxon>
        <taxon>Dikarya</taxon>
        <taxon>Ascomycota</taxon>
        <taxon>Pezizomycotina</taxon>
        <taxon>Eurotiomycetes</taxon>
        <taxon>Eurotiomycetidae</taxon>
        <taxon>Onygenales</taxon>
        <taxon>Ajellomycetaceae</taxon>
        <taxon>Blastomyces</taxon>
    </lineage>
</organism>
<dbReference type="Gene3D" id="3.40.367.20">
    <property type="match status" value="1"/>
</dbReference>
<dbReference type="Proteomes" id="UP000053573">
    <property type="component" value="Unassembled WGS sequence"/>
</dbReference>
<accession>A0A0H1BE41</accession>
<sequence length="46" mass="4780">MRQAFREIPEIGEEGEQRITLGVAKDGSGVGAALGALVAREAAKRA</sequence>
<dbReference type="GO" id="GO:0016773">
    <property type="term" value="F:phosphotransferase activity, alcohol group as acceptor"/>
    <property type="evidence" value="ECO:0007669"/>
    <property type="project" value="InterPro"/>
</dbReference>
<evidence type="ECO:0000259" key="1">
    <source>
        <dbReference type="Pfam" id="PF03727"/>
    </source>
</evidence>
<evidence type="ECO:0000313" key="3">
    <source>
        <dbReference type="Proteomes" id="UP000053573"/>
    </source>
</evidence>
<proteinExistence type="predicted"/>
<protein>
    <recommendedName>
        <fullName evidence="1">Hexokinase C-terminal domain-containing protein</fullName>
    </recommendedName>
</protein>
<dbReference type="SUPFAM" id="SSF53067">
    <property type="entry name" value="Actin-like ATPase domain"/>
    <property type="match status" value="1"/>
</dbReference>
<reference evidence="3" key="1">
    <citation type="journal article" date="2015" name="PLoS Genet.">
        <title>The dynamic genome and transcriptome of the human fungal pathogen Blastomyces and close relative Emmonsia.</title>
        <authorList>
            <person name="Munoz J.F."/>
            <person name="Gauthier G.M."/>
            <person name="Desjardins C.A."/>
            <person name="Gallo J.E."/>
            <person name="Holder J."/>
            <person name="Sullivan T.D."/>
            <person name="Marty A.J."/>
            <person name="Carmen J.C."/>
            <person name="Chen Z."/>
            <person name="Ding L."/>
            <person name="Gujja S."/>
            <person name="Magrini V."/>
            <person name="Misas E."/>
            <person name="Mitreva M."/>
            <person name="Priest M."/>
            <person name="Saif S."/>
            <person name="Whiston E.A."/>
            <person name="Young S."/>
            <person name="Zeng Q."/>
            <person name="Goldman W.E."/>
            <person name="Mardis E.R."/>
            <person name="Taylor J.W."/>
            <person name="McEwen J.G."/>
            <person name="Clay O.K."/>
            <person name="Klein B.S."/>
            <person name="Cuomo C.A."/>
        </authorList>
    </citation>
    <scope>NUCLEOTIDE SEQUENCE [LARGE SCALE GENOMIC DNA]</scope>
    <source>
        <strain evidence="3">UAMH 139</strain>
    </source>
</reference>
<evidence type="ECO:0000313" key="2">
    <source>
        <dbReference type="EMBL" id="KLJ09378.1"/>
    </source>
</evidence>
<keyword evidence="3" id="KW-1185">Reference proteome</keyword>
<gene>
    <name evidence="2" type="ORF">EMPG_09934</name>
</gene>
<dbReference type="GO" id="GO:0005524">
    <property type="term" value="F:ATP binding"/>
    <property type="evidence" value="ECO:0007669"/>
    <property type="project" value="InterPro"/>
</dbReference>
<name>A0A0H1BE41_9EURO</name>
<dbReference type="InterPro" id="IPR022673">
    <property type="entry name" value="Hexokinase_C"/>
</dbReference>
<dbReference type="EMBL" id="LDEV01002358">
    <property type="protein sequence ID" value="KLJ09378.1"/>
    <property type="molecule type" value="Genomic_DNA"/>
</dbReference>
<dbReference type="InterPro" id="IPR043129">
    <property type="entry name" value="ATPase_NBD"/>
</dbReference>
<dbReference type="Pfam" id="PF03727">
    <property type="entry name" value="Hexokinase_2"/>
    <property type="match status" value="1"/>
</dbReference>
<comment type="caution">
    <text evidence="2">The sequence shown here is derived from an EMBL/GenBank/DDBJ whole genome shotgun (WGS) entry which is preliminary data.</text>
</comment>
<feature type="domain" description="Hexokinase C-terminal" evidence="1">
    <location>
        <begin position="1"/>
        <end position="38"/>
    </location>
</feature>